<reference evidence="1 2" key="1">
    <citation type="submission" date="2019-07" db="EMBL/GenBank/DDBJ databases">
        <title>Whole genome shotgun sequence of Microvirga aerophila NBRC 106136.</title>
        <authorList>
            <person name="Hosoyama A."/>
            <person name="Uohara A."/>
            <person name="Ohji S."/>
            <person name="Ichikawa N."/>
        </authorList>
    </citation>
    <scope>NUCLEOTIDE SEQUENCE [LARGE SCALE GENOMIC DNA]</scope>
    <source>
        <strain evidence="1 2">NBRC 106136</strain>
    </source>
</reference>
<dbReference type="Proteomes" id="UP000321085">
    <property type="component" value="Unassembled WGS sequence"/>
</dbReference>
<sequence length="106" mass="11763">MSYRRRISWSAAMRDFRHERVPRTSVNALVAQSLAVAKAYDALRALQARPLTCGGRYNQSAIMALALALARKERAKGSQAAWKTLMSSALKFAWTRAKATRAAVTH</sequence>
<proteinExistence type="predicted"/>
<dbReference type="EMBL" id="BJYU01000048">
    <property type="protein sequence ID" value="GEO15778.1"/>
    <property type="molecule type" value="Genomic_DNA"/>
</dbReference>
<comment type="caution">
    <text evidence="1">The sequence shown here is derived from an EMBL/GenBank/DDBJ whole genome shotgun (WGS) entry which is preliminary data.</text>
</comment>
<protein>
    <submittedName>
        <fullName evidence="1">Uncharacterized protein</fullName>
    </submittedName>
</protein>
<keyword evidence="2" id="KW-1185">Reference proteome</keyword>
<evidence type="ECO:0000313" key="1">
    <source>
        <dbReference type="EMBL" id="GEO15778.1"/>
    </source>
</evidence>
<gene>
    <name evidence="1" type="ORF">MAE02_34740</name>
</gene>
<organism evidence="1 2">
    <name type="scientific">Microvirga aerophila</name>
    <dbReference type="NCBI Taxonomy" id="670291"/>
    <lineage>
        <taxon>Bacteria</taxon>
        <taxon>Pseudomonadati</taxon>
        <taxon>Pseudomonadota</taxon>
        <taxon>Alphaproteobacteria</taxon>
        <taxon>Hyphomicrobiales</taxon>
        <taxon>Methylobacteriaceae</taxon>
        <taxon>Microvirga</taxon>
    </lineage>
</organism>
<accession>A0A512BUZ0</accession>
<dbReference type="AlphaFoldDB" id="A0A512BUZ0"/>
<evidence type="ECO:0000313" key="2">
    <source>
        <dbReference type="Proteomes" id="UP000321085"/>
    </source>
</evidence>
<name>A0A512BUZ0_9HYPH</name>